<dbReference type="RefSeq" id="WP_044825989.1">
    <property type="nucleotide sequence ID" value="NZ_CP009687.1"/>
</dbReference>
<proteinExistence type="inferred from homology"/>
<accession>A0A0D8I6Z3</accession>
<keyword evidence="3" id="KW-1185">Reference proteome</keyword>
<dbReference type="PANTHER" id="PTHR34297">
    <property type="entry name" value="HYPOTHETICAL CYTOSOLIC PROTEIN-RELATED"/>
    <property type="match status" value="1"/>
</dbReference>
<dbReference type="InterPro" id="IPR005531">
    <property type="entry name" value="Asp23"/>
</dbReference>
<dbReference type="KEGG" id="cace:CACET_c20790"/>
<dbReference type="PATRIC" id="fig|84022.5.peg.1884"/>
<dbReference type="Pfam" id="PF03780">
    <property type="entry name" value="Asp23"/>
    <property type="match status" value="1"/>
</dbReference>
<evidence type="ECO:0000256" key="1">
    <source>
        <dbReference type="ARBA" id="ARBA00005721"/>
    </source>
</evidence>
<organism evidence="2 3">
    <name type="scientific">Clostridium aceticum</name>
    <dbReference type="NCBI Taxonomy" id="84022"/>
    <lineage>
        <taxon>Bacteria</taxon>
        <taxon>Bacillati</taxon>
        <taxon>Bacillota</taxon>
        <taxon>Clostridia</taxon>
        <taxon>Eubacteriales</taxon>
        <taxon>Clostridiaceae</taxon>
        <taxon>Clostridium</taxon>
    </lineage>
</organism>
<protein>
    <submittedName>
        <fullName evidence="2">Uncharacterized protein</fullName>
    </submittedName>
</protein>
<dbReference type="EMBL" id="CP009687">
    <property type="protein sequence ID" value="AKL95526.1"/>
    <property type="molecule type" value="Genomic_DNA"/>
</dbReference>
<evidence type="ECO:0000313" key="2">
    <source>
        <dbReference type="EMBL" id="AKL95526.1"/>
    </source>
</evidence>
<comment type="similarity">
    <text evidence="1">Belongs to the asp23 family.</text>
</comment>
<dbReference type="PANTHER" id="PTHR34297:SF2">
    <property type="entry name" value="ASP23_GLS24 FAMILY ENVELOPE STRESS RESPONSE PROTEIN"/>
    <property type="match status" value="1"/>
</dbReference>
<reference evidence="2 3" key="1">
    <citation type="submission" date="2014-10" db="EMBL/GenBank/DDBJ databases">
        <title>Genome sequence of Clostridium aceticum DSM 1496.</title>
        <authorList>
            <person name="Poehlein A."/>
            <person name="Schiel-Bengelsdorf B."/>
            <person name="Gottschalk G."/>
            <person name="Duerre P."/>
            <person name="Daniel R."/>
        </authorList>
    </citation>
    <scope>NUCLEOTIDE SEQUENCE [LARGE SCALE GENOMIC DNA]</scope>
    <source>
        <strain evidence="2 3">DSM 1496</strain>
    </source>
</reference>
<name>A0A0D8I6Z3_9CLOT</name>
<gene>
    <name evidence="2" type="ORF">CACET_c20790</name>
</gene>
<dbReference type="AlphaFoldDB" id="A0A0D8I6Z3"/>
<dbReference type="STRING" id="84022.CACET_c20790"/>
<evidence type="ECO:0000313" key="3">
    <source>
        <dbReference type="Proteomes" id="UP000035704"/>
    </source>
</evidence>
<dbReference type="Proteomes" id="UP000035704">
    <property type="component" value="Chromosome"/>
</dbReference>
<dbReference type="OrthoDB" id="9791482at2"/>
<sequence>MPGKLTNDIGTIVIDDHVLASIAGASAMECYGLVGMAAKSAAGGLVELLKREHSSKGVKVVTESDEITIELFVIVEFGTRISVVANNIIEKVKYNIEHLTGMNVKKVNINVQGVRVQK</sequence>